<dbReference type="CDD" id="cd18186">
    <property type="entry name" value="BTB_POZ_ZBTB_KLHL-like"/>
    <property type="match status" value="1"/>
</dbReference>
<evidence type="ECO:0000313" key="3">
    <source>
        <dbReference type="WBParaSite" id="PDA_v2.g13074.t1"/>
    </source>
</evidence>
<feature type="domain" description="BTB" evidence="1">
    <location>
        <begin position="166"/>
        <end position="229"/>
    </location>
</feature>
<evidence type="ECO:0000313" key="2">
    <source>
        <dbReference type="Proteomes" id="UP000887578"/>
    </source>
</evidence>
<name>A0A914PE91_9BILA</name>
<dbReference type="SUPFAM" id="SSF54695">
    <property type="entry name" value="POZ domain"/>
    <property type="match status" value="1"/>
</dbReference>
<dbReference type="PROSITE" id="PS50097">
    <property type="entry name" value="BTB"/>
    <property type="match status" value="1"/>
</dbReference>
<dbReference type="AlphaFoldDB" id="A0A914PE91"/>
<dbReference type="Gene3D" id="3.30.710.10">
    <property type="entry name" value="Potassium Channel Kv1.1, Chain A"/>
    <property type="match status" value="1"/>
</dbReference>
<dbReference type="WBParaSite" id="PDA_v2.g13074.t1">
    <property type="protein sequence ID" value="PDA_v2.g13074.t1"/>
    <property type="gene ID" value="PDA_v2.g13074"/>
</dbReference>
<organism evidence="2 3">
    <name type="scientific">Panagrolaimus davidi</name>
    <dbReference type="NCBI Taxonomy" id="227884"/>
    <lineage>
        <taxon>Eukaryota</taxon>
        <taxon>Metazoa</taxon>
        <taxon>Ecdysozoa</taxon>
        <taxon>Nematoda</taxon>
        <taxon>Chromadorea</taxon>
        <taxon>Rhabditida</taxon>
        <taxon>Tylenchina</taxon>
        <taxon>Panagrolaimomorpha</taxon>
        <taxon>Panagrolaimoidea</taxon>
        <taxon>Panagrolaimidae</taxon>
        <taxon>Panagrolaimus</taxon>
    </lineage>
</organism>
<proteinExistence type="predicted"/>
<keyword evidence="2" id="KW-1185">Reference proteome</keyword>
<dbReference type="SMART" id="SM00225">
    <property type="entry name" value="BTB"/>
    <property type="match status" value="1"/>
</dbReference>
<sequence>MNSIETKIANECQIRMKWRIKEEVLKEALNNAADDDTNMESKYFKASKIFGVEYYLSIKFDGDDPNEINLFLQLEFEMAKKIDATFKLSVKTASYEENSEYVYEESNGFGNTLCTRDEIFDAEKKFFVNGIMEIELEGTLKAIGIKRKAPESSSLGDVLWENDDDKDLTIAVKNQELKAHKWILCAKSPVFKAEMESGMKEARENRIEIPGFSFETVKIVVEYCYERDIKELITEENASELLHFSDKYDMKFLHHDVQFSLIDKISESNVVKFANASVTFNAKELREYCVCFLMKFVGKSTFIKCAENLREEITSEIGRRSLFSIVE</sequence>
<reference evidence="3" key="1">
    <citation type="submission" date="2022-11" db="UniProtKB">
        <authorList>
            <consortium name="WormBaseParasite"/>
        </authorList>
    </citation>
    <scope>IDENTIFICATION</scope>
</reference>
<dbReference type="Proteomes" id="UP000887578">
    <property type="component" value="Unplaced"/>
</dbReference>
<dbReference type="InterPro" id="IPR000210">
    <property type="entry name" value="BTB/POZ_dom"/>
</dbReference>
<dbReference type="InterPro" id="IPR011333">
    <property type="entry name" value="SKP1/BTB/POZ_sf"/>
</dbReference>
<evidence type="ECO:0000259" key="1">
    <source>
        <dbReference type="PROSITE" id="PS50097"/>
    </source>
</evidence>
<accession>A0A914PE91</accession>
<dbReference type="Pfam" id="PF00651">
    <property type="entry name" value="BTB"/>
    <property type="match status" value="1"/>
</dbReference>
<dbReference type="PANTHER" id="PTHR24413">
    <property type="entry name" value="SPECKLE-TYPE POZ PROTEIN"/>
    <property type="match status" value="1"/>
</dbReference>
<protein>
    <submittedName>
        <fullName evidence="3">BTB domain-containing protein</fullName>
    </submittedName>
</protein>